<accession>A0ABM5R083</accession>
<evidence type="ECO:0000313" key="9">
    <source>
        <dbReference type="EMBL" id="AIJ13043.1"/>
    </source>
</evidence>
<protein>
    <recommendedName>
        <fullName evidence="11">Integral membrane protein</fullName>
    </recommendedName>
</protein>
<evidence type="ECO:0000313" key="10">
    <source>
        <dbReference type="Proteomes" id="UP000028682"/>
    </source>
</evidence>
<name>A0ABM5R083_STRLI</name>
<feature type="transmembrane region" description="Helical" evidence="8">
    <location>
        <begin position="202"/>
        <end position="226"/>
    </location>
</feature>
<evidence type="ECO:0000256" key="5">
    <source>
        <dbReference type="ARBA" id="ARBA00022989"/>
    </source>
</evidence>
<feature type="transmembrane region" description="Helical" evidence="8">
    <location>
        <begin position="286"/>
        <end position="307"/>
    </location>
</feature>
<comment type="subcellular location">
    <subcellularLocation>
        <location evidence="1">Cell membrane</location>
        <topology evidence="1">Multi-pass membrane protein</topology>
    </subcellularLocation>
</comment>
<reference evidence="10" key="1">
    <citation type="submission" date="2014-08" db="EMBL/GenBank/DDBJ databases">
        <title>Complete genome sequence of Streptomyces lividans TK24.</title>
        <authorList>
            <consortium name="StrepSynth"/>
            <person name="Ruckert C."/>
            <person name="Fridjonson O.H."/>
            <person name="Lambert C."/>
            <person name="van Wezel G.P."/>
            <person name="Bernaerts K."/>
            <person name="Anne J."/>
            <person name="Economou A."/>
            <person name="Kalinowski J."/>
        </authorList>
    </citation>
    <scope>NUCLEOTIDE SEQUENCE [LARGE SCALE GENOMIC DNA]</scope>
    <source>
        <strain evidence="10">TK24</strain>
    </source>
</reference>
<proteinExistence type="inferred from homology"/>
<feature type="transmembrane region" description="Helical" evidence="8">
    <location>
        <begin position="138"/>
        <end position="155"/>
    </location>
</feature>
<evidence type="ECO:0000256" key="6">
    <source>
        <dbReference type="ARBA" id="ARBA00023136"/>
    </source>
</evidence>
<keyword evidence="6 8" id="KW-0472">Membrane</keyword>
<sequence>MRKTFGDRVATDAGWPVERYAWAGCAVAVAGFAQVSDLVTHRVWGWAAAAGYTLAAFLASGAVPRPAARAAAVAGAVVAPLVGLVVTGLGQSEVAVIERSGRLLAATGSPYVTAPSAVGDFNPYLPGMALFGLLPGDPRWWLGGVFVASLGAAGLRSPGLLLACPLVALPLAVGGVDLPVAGLMCLGLALAGRGRPGGAGLALGAAAALKWTAWPALPVALALVAVRQGGRPALRCAGVGLGTGTAVVLPFALTDPAGFFRNVVAFPFGLTATDSPAGSPLPGRLLAAHVPGGTVIALALLTVGALLTGASLAVRPPGTLRAAAGRLALGLGLATALMPATRFGYLVYPLLLAALAHGAARRDSEVTGRPVERTLAR</sequence>
<dbReference type="Proteomes" id="UP000028682">
    <property type="component" value="Chromosome"/>
</dbReference>
<evidence type="ECO:0000256" key="2">
    <source>
        <dbReference type="ARBA" id="ARBA00022475"/>
    </source>
</evidence>
<feature type="transmembrane region" description="Helical" evidence="8">
    <location>
        <begin position="20"/>
        <end position="37"/>
    </location>
</feature>
<keyword evidence="5 8" id="KW-1133">Transmembrane helix</keyword>
<keyword evidence="4 8" id="KW-0812">Transmembrane</keyword>
<dbReference type="InterPro" id="IPR018584">
    <property type="entry name" value="GT87"/>
</dbReference>
<dbReference type="RefSeq" id="WP_051957415.1">
    <property type="nucleotide sequence ID" value="NZ_CP009124.1"/>
</dbReference>
<dbReference type="EMBL" id="CP009124">
    <property type="protein sequence ID" value="AIJ13043.1"/>
    <property type="molecule type" value="Genomic_DNA"/>
</dbReference>
<feature type="transmembrane region" description="Helical" evidence="8">
    <location>
        <begin position="43"/>
        <end position="63"/>
    </location>
</feature>
<keyword evidence="2" id="KW-1003">Cell membrane</keyword>
<feature type="transmembrane region" description="Helical" evidence="8">
    <location>
        <begin position="167"/>
        <end position="190"/>
    </location>
</feature>
<organism evidence="9 10">
    <name type="scientific">Streptomyces lividans TK24</name>
    <dbReference type="NCBI Taxonomy" id="457428"/>
    <lineage>
        <taxon>Bacteria</taxon>
        <taxon>Bacillati</taxon>
        <taxon>Actinomycetota</taxon>
        <taxon>Actinomycetes</taxon>
        <taxon>Kitasatosporales</taxon>
        <taxon>Streptomycetaceae</taxon>
        <taxon>Streptomyces</taxon>
    </lineage>
</organism>
<evidence type="ECO:0000256" key="1">
    <source>
        <dbReference type="ARBA" id="ARBA00004651"/>
    </source>
</evidence>
<comment type="similarity">
    <text evidence="7">Belongs to the glycosyltransferase 87 family.</text>
</comment>
<gene>
    <name evidence="9" type="ORF">SLIV_10215</name>
</gene>
<evidence type="ECO:0000256" key="8">
    <source>
        <dbReference type="SAM" id="Phobius"/>
    </source>
</evidence>
<feature type="transmembrane region" description="Helical" evidence="8">
    <location>
        <begin position="233"/>
        <end position="253"/>
    </location>
</feature>
<evidence type="ECO:0000256" key="3">
    <source>
        <dbReference type="ARBA" id="ARBA00022679"/>
    </source>
</evidence>
<dbReference type="Pfam" id="PF09594">
    <property type="entry name" value="GT87"/>
    <property type="match status" value="1"/>
</dbReference>
<keyword evidence="3" id="KW-0808">Transferase</keyword>
<evidence type="ECO:0000256" key="7">
    <source>
        <dbReference type="ARBA" id="ARBA00024033"/>
    </source>
</evidence>
<evidence type="ECO:0008006" key="11">
    <source>
        <dbReference type="Google" id="ProtNLM"/>
    </source>
</evidence>
<keyword evidence="10" id="KW-1185">Reference proteome</keyword>
<feature type="transmembrane region" description="Helical" evidence="8">
    <location>
        <begin position="70"/>
        <end position="90"/>
    </location>
</feature>
<evidence type="ECO:0000256" key="4">
    <source>
        <dbReference type="ARBA" id="ARBA00022692"/>
    </source>
</evidence>